<evidence type="ECO:0000313" key="2">
    <source>
        <dbReference type="EMBL" id="KAF5893821.1"/>
    </source>
</evidence>
<dbReference type="AlphaFoldDB" id="A0A8J4WWY0"/>
<dbReference type="Proteomes" id="UP000727407">
    <property type="component" value="Unassembled WGS sequence"/>
</dbReference>
<keyword evidence="1" id="KW-0732">Signal</keyword>
<comment type="caution">
    <text evidence="2">The sequence shown here is derived from an EMBL/GenBank/DDBJ whole genome shotgun (WGS) entry which is preliminary data.</text>
</comment>
<organism evidence="2 3">
    <name type="scientific">Clarias magur</name>
    <name type="common">Asian catfish</name>
    <name type="synonym">Macropteronotus magur</name>
    <dbReference type="NCBI Taxonomy" id="1594786"/>
    <lineage>
        <taxon>Eukaryota</taxon>
        <taxon>Metazoa</taxon>
        <taxon>Chordata</taxon>
        <taxon>Craniata</taxon>
        <taxon>Vertebrata</taxon>
        <taxon>Euteleostomi</taxon>
        <taxon>Actinopterygii</taxon>
        <taxon>Neopterygii</taxon>
        <taxon>Teleostei</taxon>
        <taxon>Ostariophysi</taxon>
        <taxon>Siluriformes</taxon>
        <taxon>Clariidae</taxon>
        <taxon>Clarias</taxon>
    </lineage>
</organism>
<reference evidence="2" key="1">
    <citation type="submission" date="2020-07" db="EMBL/GenBank/DDBJ databases">
        <title>Clarias magur genome sequencing, assembly and annotation.</title>
        <authorList>
            <person name="Kushwaha B."/>
            <person name="Kumar R."/>
            <person name="Das P."/>
            <person name="Joshi C.G."/>
            <person name="Kumar D."/>
            <person name="Nagpure N.S."/>
            <person name="Pandey M."/>
            <person name="Agarwal S."/>
            <person name="Srivastava S."/>
            <person name="Singh M."/>
            <person name="Sahoo L."/>
            <person name="Jayasankar P."/>
            <person name="Meher P.K."/>
            <person name="Koringa P.G."/>
            <person name="Iquebal M.A."/>
            <person name="Das S.P."/>
            <person name="Bit A."/>
            <person name="Patnaik S."/>
            <person name="Patel N."/>
            <person name="Shah T.M."/>
            <person name="Hinsu A."/>
            <person name="Jena J.K."/>
        </authorList>
    </citation>
    <scope>NUCLEOTIDE SEQUENCE</scope>
    <source>
        <strain evidence="2">CIFAMagur01</strain>
        <tissue evidence="2">Testis</tissue>
    </source>
</reference>
<evidence type="ECO:0000256" key="1">
    <source>
        <dbReference type="SAM" id="SignalP"/>
    </source>
</evidence>
<keyword evidence="3" id="KW-1185">Reference proteome</keyword>
<sequence length="98" mass="10791">MGENQLKYMCGSVWVCVFFILSVWCELSPISCPDTQGVYFLTAAPLSGILETTERAGLFRLAHETSFRTLESHAPACPRALHTTTHAHDLSGVSHALR</sequence>
<gene>
    <name evidence="2" type="primary">pub45</name>
    <name evidence="2" type="ORF">DAT39_016465</name>
</gene>
<name>A0A8J4WWY0_CLAMG</name>
<dbReference type="EMBL" id="QNUK01000410">
    <property type="protein sequence ID" value="KAF5893821.1"/>
    <property type="molecule type" value="Genomic_DNA"/>
</dbReference>
<evidence type="ECO:0000313" key="3">
    <source>
        <dbReference type="Proteomes" id="UP000727407"/>
    </source>
</evidence>
<feature type="chain" id="PRO_5035171383" evidence="1">
    <location>
        <begin position="26"/>
        <end position="98"/>
    </location>
</feature>
<protein>
    <submittedName>
        <fullName evidence="2">U-box domain-containing protein 45</fullName>
    </submittedName>
</protein>
<feature type="signal peptide" evidence="1">
    <location>
        <begin position="1"/>
        <end position="25"/>
    </location>
</feature>
<accession>A0A8J4WWY0</accession>
<proteinExistence type="predicted"/>